<comment type="caution">
    <text evidence="2">The sequence shown here is derived from an EMBL/GenBank/DDBJ whole genome shotgun (WGS) entry which is preliminary data.</text>
</comment>
<protein>
    <recommendedName>
        <fullName evidence="1">Transposase IS200-like domain-containing protein</fullName>
    </recommendedName>
</protein>
<dbReference type="SMART" id="SM01321">
    <property type="entry name" value="Y1_Tnp"/>
    <property type="match status" value="1"/>
</dbReference>
<dbReference type="GO" id="GO:0003677">
    <property type="term" value="F:DNA binding"/>
    <property type="evidence" value="ECO:0007669"/>
    <property type="project" value="InterPro"/>
</dbReference>
<proteinExistence type="predicted"/>
<reference evidence="2 3" key="1">
    <citation type="journal article" date="2016" name="Nat. Commun.">
        <title>Thousands of microbial genomes shed light on interconnected biogeochemical processes in an aquifer system.</title>
        <authorList>
            <person name="Anantharaman K."/>
            <person name="Brown C.T."/>
            <person name="Hug L.A."/>
            <person name="Sharon I."/>
            <person name="Castelle C.J."/>
            <person name="Probst A.J."/>
            <person name="Thomas B.C."/>
            <person name="Singh A."/>
            <person name="Wilkins M.J."/>
            <person name="Karaoz U."/>
            <person name="Brodie E.L."/>
            <person name="Williams K.H."/>
            <person name="Hubbard S.S."/>
            <person name="Banfield J.F."/>
        </authorList>
    </citation>
    <scope>NUCLEOTIDE SEQUENCE [LARGE SCALE GENOMIC DNA]</scope>
</reference>
<dbReference type="Gene3D" id="3.30.70.1290">
    <property type="entry name" value="Transposase IS200-like"/>
    <property type="match status" value="1"/>
</dbReference>
<dbReference type="InterPro" id="IPR002686">
    <property type="entry name" value="Transposase_17"/>
</dbReference>
<name>A0A1G1VL83_9BACT</name>
<evidence type="ECO:0000313" key="2">
    <source>
        <dbReference type="EMBL" id="OGY16122.1"/>
    </source>
</evidence>
<evidence type="ECO:0000313" key="3">
    <source>
        <dbReference type="Proteomes" id="UP000179069"/>
    </source>
</evidence>
<accession>A0A1G1VL83</accession>
<dbReference type="GO" id="GO:0004803">
    <property type="term" value="F:transposase activity"/>
    <property type="evidence" value="ECO:0007669"/>
    <property type="project" value="InterPro"/>
</dbReference>
<dbReference type="InterPro" id="IPR036515">
    <property type="entry name" value="Transposase_17_sf"/>
</dbReference>
<dbReference type="Pfam" id="PF01797">
    <property type="entry name" value="Y1_Tnp"/>
    <property type="match status" value="1"/>
</dbReference>
<dbReference type="PANTHER" id="PTHR34322:SF2">
    <property type="entry name" value="TRANSPOSASE IS200-LIKE DOMAIN-CONTAINING PROTEIN"/>
    <property type="match status" value="1"/>
</dbReference>
<dbReference type="SUPFAM" id="SSF143422">
    <property type="entry name" value="Transposase IS200-like"/>
    <property type="match status" value="1"/>
</dbReference>
<dbReference type="EMBL" id="MHCI01000019">
    <property type="protein sequence ID" value="OGY16122.1"/>
    <property type="molecule type" value="Genomic_DNA"/>
</dbReference>
<dbReference type="AlphaFoldDB" id="A0A1G1VL83"/>
<gene>
    <name evidence="2" type="ORF">A2785_00865</name>
</gene>
<feature type="domain" description="Transposase IS200-like" evidence="1">
    <location>
        <begin position="9"/>
        <end position="113"/>
    </location>
</feature>
<evidence type="ECO:0000259" key="1">
    <source>
        <dbReference type="SMART" id="SM01321"/>
    </source>
</evidence>
<organism evidence="2 3">
    <name type="scientific">Candidatus Chisholmbacteria bacterium RIFCSPHIGHO2_01_FULL_49_18</name>
    <dbReference type="NCBI Taxonomy" id="1797590"/>
    <lineage>
        <taxon>Bacteria</taxon>
        <taxon>Candidatus Chisholmiibacteriota</taxon>
    </lineage>
</organism>
<sequence length="189" mass="22425">MYYRFQKPPLKLSHFLVQSREDQYDILYKLSANDDKLVEIFCFCLMPNHFHLLIKQVADKGISNFMRVITNSYSSYFNLTKKRLGPLLQGIFKSVRIETDEQLLHVSRYIHINPLTGHIVLREKLTSFPWSSLPEYLRKESLSEEETSKYINKSIVLSHFTSVKGYKRFILDYADYKISQANFQHLFLE</sequence>
<dbReference type="Proteomes" id="UP000179069">
    <property type="component" value="Unassembled WGS sequence"/>
</dbReference>
<dbReference type="PANTHER" id="PTHR34322">
    <property type="entry name" value="TRANSPOSASE, Y1_TNP DOMAIN-CONTAINING"/>
    <property type="match status" value="1"/>
</dbReference>
<dbReference type="GO" id="GO:0006313">
    <property type="term" value="P:DNA transposition"/>
    <property type="evidence" value="ECO:0007669"/>
    <property type="project" value="InterPro"/>
</dbReference>